<accession>D8QAN2</accession>
<dbReference type="OrthoDB" id="10348295at2759"/>
<evidence type="ECO:0000256" key="2">
    <source>
        <dbReference type="SAM" id="MobiDB-lite"/>
    </source>
</evidence>
<name>D8QAN2_SCHCM</name>
<dbReference type="VEuPathDB" id="FungiDB:SCHCODRAFT_02630375"/>
<evidence type="ECO:0000313" key="4">
    <source>
        <dbReference type="Proteomes" id="UP000007431"/>
    </source>
</evidence>
<feature type="region of interest" description="Disordered" evidence="2">
    <location>
        <begin position="266"/>
        <end position="294"/>
    </location>
</feature>
<dbReference type="STRING" id="578458.D8QAN2"/>
<dbReference type="Proteomes" id="UP000007431">
    <property type="component" value="Unassembled WGS sequence"/>
</dbReference>
<sequence>MPNNTSSSSFTFTFPPPAANGGASHVGSAGPQVTPAAGPIDTIPAPPPTVQTFTEQVATLKGLNAAARRSLRDFQDVFYAQPGYEMFAFMYAELLATHQRDADYERMIQALKEEVAALRKRLEENAAQELSDRHLHSIRLVAKLILATPYRIGFDHRGEVMSELRRNSSQYGLEQHLNNRAGIDLVNSYARRASTYSRSLVRGVYMLAFFGKTLLSHTETCMALKSKLEIDEVSMPFALTVLIHRDFMREHRSILAARIQSNEELDEDFSDEEYEEDGERPAKRRRSSPRRENGQDFFGLLTKFITKRRKELGRTIGRTPQWHRYLQQLYAKEKSEFPDDELALIPTVKPHDHPDPPADPSTNVAAARQALLSMQHATQHGSTSVPTNSQRSHGTGGTATPSSFSPPMPDHAHGSPLPALPRASAGSIPNLLNSPQQPTSFFGQPMSYGPATQGNFNLPSNSNSGAGTPIQHGTSGFHFN</sequence>
<dbReference type="OMA" id="RADITTM"/>
<dbReference type="RefSeq" id="XP_003030764.1">
    <property type="nucleotide sequence ID" value="XM_003030718.1"/>
</dbReference>
<dbReference type="GeneID" id="9587754"/>
<feature type="compositionally biased region" description="Polar residues" evidence="2">
    <location>
        <begin position="376"/>
        <end position="403"/>
    </location>
</feature>
<protein>
    <submittedName>
        <fullName evidence="3">Expressed protein</fullName>
    </submittedName>
</protein>
<evidence type="ECO:0000256" key="1">
    <source>
        <dbReference type="SAM" id="Coils"/>
    </source>
</evidence>
<dbReference type="HOGENOM" id="CLU_568771_0_0_1"/>
<organism evidence="4">
    <name type="scientific">Schizophyllum commune (strain H4-8 / FGSC 9210)</name>
    <name type="common">Split gill fungus</name>
    <dbReference type="NCBI Taxonomy" id="578458"/>
    <lineage>
        <taxon>Eukaryota</taxon>
        <taxon>Fungi</taxon>
        <taxon>Dikarya</taxon>
        <taxon>Basidiomycota</taxon>
        <taxon>Agaricomycotina</taxon>
        <taxon>Agaricomycetes</taxon>
        <taxon>Agaricomycetidae</taxon>
        <taxon>Agaricales</taxon>
        <taxon>Schizophyllaceae</taxon>
        <taxon>Schizophyllum</taxon>
    </lineage>
</organism>
<feature type="region of interest" description="Disordered" evidence="2">
    <location>
        <begin position="376"/>
        <end position="480"/>
    </location>
</feature>
<proteinExistence type="predicted"/>
<dbReference type="InParanoid" id="D8QAN2"/>
<keyword evidence="4" id="KW-1185">Reference proteome</keyword>
<dbReference type="KEGG" id="scm:SCHCO_02630375"/>
<feature type="compositionally biased region" description="Acidic residues" evidence="2">
    <location>
        <begin position="266"/>
        <end position="278"/>
    </location>
</feature>
<dbReference type="EMBL" id="GL377308">
    <property type="protein sequence ID" value="EFI95861.1"/>
    <property type="molecule type" value="Genomic_DNA"/>
</dbReference>
<feature type="coiled-coil region" evidence="1">
    <location>
        <begin position="101"/>
        <end position="132"/>
    </location>
</feature>
<reference evidence="3 4" key="1">
    <citation type="journal article" date="2010" name="Nat. Biotechnol.">
        <title>Genome sequence of the model mushroom Schizophyllum commune.</title>
        <authorList>
            <person name="Ohm R.A."/>
            <person name="de Jong J.F."/>
            <person name="Lugones L.G."/>
            <person name="Aerts A."/>
            <person name="Kothe E."/>
            <person name="Stajich J.E."/>
            <person name="de Vries R.P."/>
            <person name="Record E."/>
            <person name="Levasseur A."/>
            <person name="Baker S.E."/>
            <person name="Bartholomew K.A."/>
            <person name="Coutinho P.M."/>
            <person name="Erdmann S."/>
            <person name="Fowler T.J."/>
            <person name="Gathman A.C."/>
            <person name="Lombard V."/>
            <person name="Henrissat B."/>
            <person name="Knabe N."/>
            <person name="Kuees U."/>
            <person name="Lilly W.W."/>
            <person name="Lindquist E."/>
            <person name="Lucas S."/>
            <person name="Magnuson J.K."/>
            <person name="Piumi F."/>
            <person name="Raudaskoski M."/>
            <person name="Salamov A."/>
            <person name="Schmutz J."/>
            <person name="Schwarze F.W.M.R."/>
            <person name="vanKuyk P.A."/>
            <person name="Horton J.S."/>
            <person name="Grigoriev I.V."/>
            <person name="Woesten H.A.B."/>
        </authorList>
    </citation>
    <scope>NUCLEOTIDE SEQUENCE [LARGE SCALE GENOMIC DNA]</scope>
    <source>
        <strain evidence="4">H4-8 / FGSC 9210</strain>
    </source>
</reference>
<dbReference type="AlphaFoldDB" id="D8QAN2"/>
<gene>
    <name evidence="3" type="ORF">SCHCODRAFT_85642</name>
</gene>
<feature type="compositionally biased region" description="Polar residues" evidence="2">
    <location>
        <begin position="430"/>
        <end position="442"/>
    </location>
</feature>
<keyword evidence="1" id="KW-0175">Coiled coil</keyword>
<feature type="compositionally biased region" description="Polar residues" evidence="2">
    <location>
        <begin position="450"/>
        <end position="474"/>
    </location>
</feature>
<feature type="region of interest" description="Disordered" evidence="2">
    <location>
        <begin position="21"/>
        <end position="41"/>
    </location>
</feature>
<evidence type="ECO:0000313" key="3">
    <source>
        <dbReference type="EMBL" id="EFI95861.1"/>
    </source>
</evidence>